<comment type="caution">
    <text evidence="3">The sequence shown here is derived from an EMBL/GenBank/DDBJ whole genome shotgun (WGS) entry which is preliminary data.</text>
</comment>
<dbReference type="InterPro" id="IPR039933">
    <property type="entry name" value="XRI1"/>
</dbReference>
<feature type="compositionally biased region" description="Basic and acidic residues" evidence="1">
    <location>
        <begin position="58"/>
        <end position="73"/>
    </location>
</feature>
<sequence>MFGQEGEEEDFFNLAALEVPDFLWDDINQSDFDLSQTIGEQTPVKECGEYFIDGLSNKEKNSRDLEEPRESSQAKRRRQLFMSDDNSLNKFKEKEQITSSSDNSLGEEQSENYFIQSQQQDNLSMSRFSTSRDLVDLTGSGWMQHKRQFSNPAQQTPTSASCKVFKGRKSYMKTPMKLTTSVAYPFSLIKPSGIQGEVTLNDINQFIQSPRASSSSNKMNEAPTLDYSPISGKPVVVKTKIHTEGGKGSITIMRTKG</sequence>
<dbReference type="OrthoDB" id="1913204at2759"/>
<keyword evidence="4" id="KW-1185">Reference proteome</keyword>
<evidence type="ECO:0000256" key="1">
    <source>
        <dbReference type="SAM" id="MobiDB-lite"/>
    </source>
</evidence>
<organism evidence="3 5">
    <name type="scientific">Vanilla planifolia</name>
    <name type="common">Vanilla</name>
    <dbReference type="NCBI Taxonomy" id="51239"/>
    <lineage>
        <taxon>Eukaryota</taxon>
        <taxon>Viridiplantae</taxon>
        <taxon>Streptophyta</taxon>
        <taxon>Embryophyta</taxon>
        <taxon>Tracheophyta</taxon>
        <taxon>Spermatophyta</taxon>
        <taxon>Magnoliopsida</taxon>
        <taxon>Liliopsida</taxon>
        <taxon>Asparagales</taxon>
        <taxon>Orchidaceae</taxon>
        <taxon>Vanilloideae</taxon>
        <taxon>Vanilleae</taxon>
        <taxon>Vanilla</taxon>
    </lineage>
</organism>
<evidence type="ECO:0000313" key="2">
    <source>
        <dbReference type="EMBL" id="KAG0464151.1"/>
    </source>
</evidence>
<dbReference type="EMBL" id="JADCNL010000010">
    <property type="protein sequence ID" value="KAG0464151.1"/>
    <property type="molecule type" value="Genomic_DNA"/>
</dbReference>
<proteinExistence type="predicted"/>
<evidence type="ECO:0000313" key="4">
    <source>
        <dbReference type="Proteomes" id="UP000636800"/>
    </source>
</evidence>
<protein>
    <recommendedName>
        <fullName evidence="6">Protein XRI1</fullName>
    </recommendedName>
</protein>
<dbReference type="Proteomes" id="UP000639772">
    <property type="component" value="Chromosome 10"/>
</dbReference>
<evidence type="ECO:0008006" key="6">
    <source>
        <dbReference type="Google" id="ProtNLM"/>
    </source>
</evidence>
<dbReference type="GO" id="GO:0007140">
    <property type="term" value="P:male meiotic nuclear division"/>
    <property type="evidence" value="ECO:0007669"/>
    <property type="project" value="InterPro"/>
</dbReference>
<feature type="region of interest" description="Disordered" evidence="1">
    <location>
        <begin position="58"/>
        <end position="80"/>
    </location>
</feature>
<evidence type="ECO:0000313" key="5">
    <source>
        <dbReference type="Proteomes" id="UP000639772"/>
    </source>
</evidence>
<dbReference type="PANTHER" id="PTHR33385">
    <property type="entry name" value="PROTEIN XRI1"/>
    <property type="match status" value="1"/>
</dbReference>
<dbReference type="Proteomes" id="UP000636800">
    <property type="component" value="Chromosome 10"/>
</dbReference>
<evidence type="ECO:0000313" key="3">
    <source>
        <dbReference type="EMBL" id="KAG0465599.1"/>
    </source>
</evidence>
<dbReference type="EMBL" id="JADCNM010000010">
    <property type="protein sequence ID" value="KAG0465599.1"/>
    <property type="molecule type" value="Genomic_DNA"/>
</dbReference>
<name>A0A835Q9L6_VANPL</name>
<accession>A0A835Q9L6</accession>
<dbReference type="PANTHER" id="PTHR33385:SF4">
    <property type="entry name" value="PROTEIN XRI1"/>
    <property type="match status" value="1"/>
</dbReference>
<dbReference type="AlphaFoldDB" id="A0A835Q9L6"/>
<reference evidence="4 5" key="1">
    <citation type="journal article" date="2020" name="Nat. Food">
        <title>A phased Vanilla planifolia genome enables genetic improvement of flavour and production.</title>
        <authorList>
            <person name="Hasing T."/>
            <person name="Tang H."/>
            <person name="Brym M."/>
            <person name="Khazi F."/>
            <person name="Huang T."/>
            <person name="Chambers A.H."/>
        </authorList>
    </citation>
    <scope>NUCLEOTIDE SEQUENCE [LARGE SCALE GENOMIC DNA]</scope>
    <source>
        <tissue evidence="3">Leaf</tissue>
    </source>
</reference>
<gene>
    <name evidence="3" type="ORF">HPP92_019763</name>
    <name evidence="2" type="ORF">HPP92_020220</name>
</gene>
<dbReference type="GO" id="GO:0007143">
    <property type="term" value="P:female meiotic nuclear division"/>
    <property type="evidence" value="ECO:0007669"/>
    <property type="project" value="InterPro"/>
</dbReference>